<feature type="compositionally biased region" description="Polar residues" evidence="1">
    <location>
        <begin position="99"/>
        <end position="122"/>
    </location>
</feature>
<feature type="region of interest" description="Disordered" evidence="1">
    <location>
        <begin position="99"/>
        <end position="125"/>
    </location>
</feature>
<name>A0A8B9CMA4_9AVES</name>
<evidence type="ECO:0000256" key="1">
    <source>
        <dbReference type="SAM" id="MobiDB-lite"/>
    </source>
</evidence>
<proteinExistence type="predicted"/>
<keyword evidence="3" id="KW-1185">Reference proteome</keyword>
<reference evidence="2" key="2">
    <citation type="submission" date="2025-09" db="UniProtKB">
        <authorList>
            <consortium name="Ensembl"/>
        </authorList>
    </citation>
    <scope>IDENTIFICATION</scope>
</reference>
<organism evidence="2 3">
    <name type="scientific">Anser brachyrhynchus</name>
    <name type="common">Pink-footed goose</name>
    <dbReference type="NCBI Taxonomy" id="132585"/>
    <lineage>
        <taxon>Eukaryota</taxon>
        <taxon>Metazoa</taxon>
        <taxon>Chordata</taxon>
        <taxon>Craniata</taxon>
        <taxon>Vertebrata</taxon>
        <taxon>Euteleostomi</taxon>
        <taxon>Archelosauria</taxon>
        <taxon>Archosauria</taxon>
        <taxon>Dinosauria</taxon>
        <taxon>Saurischia</taxon>
        <taxon>Theropoda</taxon>
        <taxon>Coelurosauria</taxon>
        <taxon>Aves</taxon>
        <taxon>Neognathae</taxon>
        <taxon>Galloanserae</taxon>
        <taxon>Anseriformes</taxon>
        <taxon>Anatidae</taxon>
        <taxon>Anserinae</taxon>
        <taxon>Anser</taxon>
    </lineage>
</organism>
<sequence>TTKAPKLSPVAVSLAYWGKRRTGPLPSKTTLSSWGGEGSFLPKLLQKLSQCYPSLGATQFGKLWPQQHCWQRSTFSRWQATHFPSHQHNSSRTLIQQDTDSAATCHGSTGTKQAKPQNSSFMGSPAPKGSISCLSVTEEVFSVSSFFFSL</sequence>
<protein>
    <submittedName>
        <fullName evidence="2">Uncharacterized protein</fullName>
    </submittedName>
</protein>
<evidence type="ECO:0000313" key="3">
    <source>
        <dbReference type="Proteomes" id="UP000694426"/>
    </source>
</evidence>
<dbReference type="AlphaFoldDB" id="A0A8B9CMA4"/>
<evidence type="ECO:0000313" key="2">
    <source>
        <dbReference type="Ensembl" id="ENSABRP00000022182.1"/>
    </source>
</evidence>
<accession>A0A8B9CMA4</accession>
<dbReference type="Proteomes" id="UP000694426">
    <property type="component" value="Unplaced"/>
</dbReference>
<dbReference type="Ensembl" id="ENSABRT00000031175.1">
    <property type="protein sequence ID" value="ENSABRP00000022182.1"/>
    <property type="gene ID" value="ENSABRG00000018782.1"/>
</dbReference>
<reference evidence="2" key="1">
    <citation type="submission" date="2025-08" db="UniProtKB">
        <authorList>
            <consortium name="Ensembl"/>
        </authorList>
    </citation>
    <scope>IDENTIFICATION</scope>
</reference>